<reference evidence="1" key="1">
    <citation type="submission" date="2021-03" db="EMBL/GenBank/DDBJ databases">
        <title>Evolutionary priming and transition to the ectomycorrhizal habit in an iconic lineage of mushroom-forming fungi: is preadaptation a requirement?</title>
        <authorList>
            <consortium name="DOE Joint Genome Institute"/>
            <person name="Looney B.P."/>
            <person name="Miyauchi S."/>
            <person name="Morin E."/>
            <person name="Drula E."/>
            <person name="Courty P.E."/>
            <person name="Chicoki N."/>
            <person name="Fauchery L."/>
            <person name="Kohler A."/>
            <person name="Kuo A."/>
            <person name="LaButti K."/>
            <person name="Pangilinan J."/>
            <person name="Lipzen A."/>
            <person name="Riley R."/>
            <person name="Andreopoulos W."/>
            <person name="He G."/>
            <person name="Johnson J."/>
            <person name="Barry K.W."/>
            <person name="Grigoriev I.V."/>
            <person name="Nagy L."/>
            <person name="Hibbett D."/>
            <person name="Henrissat B."/>
            <person name="Matheny P.B."/>
            <person name="Labbe J."/>
            <person name="Martin A.F."/>
        </authorList>
    </citation>
    <scope>NUCLEOTIDE SEQUENCE</scope>
    <source>
        <strain evidence="1">BPL698</strain>
    </source>
</reference>
<gene>
    <name evidence="1" type="ORF">F5148DRAFT_1194566</name>
</gene>
<dbReference type="Proteomes" id="UP001207468">
    <property type="component" value="Unassembled WGS sequence"/>
</dbReference>
<evidence type="ECO:0000313" key="1">
    <source>
        <dbReference type="EMBL" id="KAI9508645.1"/>
    </source>
</evidence>
<evidence type="ECO:0000313" key="2">
    <source>
        <dbReference type="Proteomes" id="UP001207468"/>
    </source>
</evidence>
<accession>A0ACC0UAR4</accession>
<keyword evidence="2" id="KW-1185">Reference proteome</keyword>
<comment type="caution">
    <text evidence="1">The sequence shown here is derived from an EMBL/GenBank/DDBJ whole genome shotgun (WGS) entry which is preliminary data.</text>
</comment>
<name>A0ACC0UAR4_9AGAM</name>
<sequence length="166" mass="17523">MAEGGVPGRASPIVGEGLGCGSCPPLCWSSLSCHRPSPLSPLAPTLPPLPLSCPFCCHRCRLVLVLALVVLVLPLLVVPALSVLSSRHRSPVFVSSLVSRLPSPRRFHPASSRSRLWLGVLWCWSLSVLVSLSLSCRLSILIVPLSSPSRCCAPSLSPAPPHSKAS</sequence>
<dbReference type="EMBL" id="JAGFNK010000084">
    <property type="protein sequence ID" value="KAI9508645.1"/>
    <property type="molecule type" value="Genomic_DNA"/>
</dbReference>
<protein>
    <submittedName>
        <fullName evidence="1">Uncharacterized protein</fullName>
    </submittedName>
</protein>
<proteinExistence type="predicted"/>
<organism evidence="1 2">
    <name type="scientific">Russula earlei</name>
    <dbReference type="NCBI Taxonomy" id="71964"/>
    <lineage>
        <taxon>Eukaryota</taxon>
        <taxon>Fungi</taxon>
        <taxon>Dikarya</taxon>
        <taxon>Basidiomycota</taxon>
        <taxon>Agaricomycotina</taxon>
        <taxon>Agaricomycetes</taxon>
        <taxon>Russulales</taxon>
        <taxon>Russulaceae</taxon>
        <taxon>Russula</taxon>
    </lineage>
</organism>